<keyword evidence="3" id="KW-1185">Reference proteome</keyword>
<sequence>MPPIKNRPGRMTKPKNAKAATGERAHRVQKKSRTTVELKAPNGIKVTAGGLVVRAQRKGKGPKRHSVAQHPALSSKNGTKNDPILLDIEAESPTATATQGDPIHIASDNDTALESLSDLDPLSPGPPPIIASGAHPDPQSILHTLLPELRNVVYDLLNPALGSVRKRNYIDLRYAKVKRRLDPKDKIDPEHAPIYLATAFPLLANEISSKYLSQSYLEIQVYADLLINPGEPLPSSVACRAGRFGLGTLVLEADSWVYRVDPAVVCIRHITLRIAEKGGTSICSFSINVGRSKGGGHTEVRARRAGPTDKGRLSDLSAMTKMAHARVEKCTARSDFGGFKLAEIEDIAKSFRSGKLAKADGESWSVGRLRGGCKTYTFRGGREIVEVKAAKKTG</sequence>
<dbReference type="Proteomes" id="UP000192596">
    <property type="component" value="Unassembled WGS sequence"/>
</dbReference>
<evidence type="ECO:0000256" key="1">
    <source>
        <dbReference type="SAM" id="MobiDB-lite"/>
    </source>
</evidence>
<evidence type="ECO:0000313" key="3">
    <source>
        <dbReference type="Proteomes" id="UP000192596"/>
    </source>
</evidence>
<comment type="caution">
    <text evidence="2">The sequence shown here is derived from an EMBL/GenBank/DDBJ whole genome shotgun (WGS) entry which is preliminary data.</text>
</comment>
<feature type="region of interest" description="Disordered" evidence="1">
    <location>
        <begin position="1"/>
        <end position="81"/>
    </location>
</feature>
<dbReference type="AlphaFoldDB" id="A0A1V8SRP2"/>
<name>A0A1V8SRP2_9PEZI</name>
<reference evidence="3" key="1">
    <citation type="submission" date="2017-03" db="EMBL/GenBank/DDBJ databases">
        <title>Genomes of endolithic fungi from Antarctica.</title>
        <authorList>
            <person name="Coleine C."/>
            <person name="Masonjones S."/>
            <person name="Stajich J.E."/>
        </authorList>
    </citation>
    <scope>NUCLEOTIDE SEQUENCE [LARGE SCALE GENOMIC DNA]</scope>
    <source>
        <strain evidence="3">CCFEE 5527</strain>
    </source>
</reference>
<evidence type="ECO:0000313" key="2">
    <source>
        <dbReference type="EMBL" id="OQO01826.1"/>
    </source>
</evidence>
<protein>
    <submittedName>
        <fullName evidence="2">Uncharacterized protein</fullName>
    </submittedName>
</protein>
<accession>A0A1V8SRP2</accession>
<feature type="compositionally biased region" description="Basic residues" evidence="1">
    <location>
        <begin position="55"/>
        <end position="67"/>
    </location>
</feature>
<feature type="region of interest" description="Disordered" evidence="1">
    <location>
        <begin position="115"/>
        <end position="136"/>
    </location>
</feature>
<organism evidence="2 3">
    <name type="scientific">Cryoendolithus antarcticus</name>
    <dbReference type="NCBI Taxonomy" id="1507870"/>
    <lineage>
        <taxon>Eukaryota</taxon>
        <taxon>Fungi</taxon>
        <taxon>Dikarya</taxon>
        <taxon>Ascomycota</taxon>
        <taxon>Pezizomycotina</taxon>
        <taxon>Dothideomycetes</taxon>
        <taxon>Dothideomycetidae</taxon>
        <taxon>Cladosporiales</taxon>
        <taxon>Cladosporiaceae</taxon>
        <taxon>Cryoendolithus</taxon>
    </lineage>
</organism>
<proteinExistence type="predicted"/>
<dbReference type="InParanoid" id="A0A1V8SRP2"/>
<gene>
    <name evidence="2" type="ORF">B0A48_12299</name>
</gene>
<feature type="compositionally biased region" description="Basic residues" evidence="1">
    <location>
        <begin position="7"/>
        <end position="16"/>
    </location>
</feature>
<dbReference type="EMBL" id="NAJO01000029">
    <property type="protein sequence ID" value="OQO01826.1"/>
    <property type="molecule type" value="Genomic_DNA"/>
</dbReference>